<reference evidence="8" key="1">
    <citation type="journal article" date="2014" name="Front. Microbiol.">
        <title>High frequency of phylogenetically diverse reductive dehalogenase-homologous genes in deep subseafloor sedimentary metagenomes.</title>
        <authorList>
            <person name="Kawai M."/>
            <person name="Futagami T."/>
            <person name="Toyoda A."/>
            <person name="Takaki Y."/>
            <person name="Nishi S."/>
            <person name="Hori S."/>
            <person name="Arai W."/>
            <person name="Tsubouchi T."/>
            <person name="Morono Y."/>
            <person name="Uchiyama I."/>
            <person name="Ito T."/>
            <person name="Fujiyama A."/>
            <person name="Inagaki F."/>
            <person name="Takami H."/>
        </authorList>
    </citation>
    <scope>NUCLEOTIDE SEQUENCE</scope>
    <source>
        <strain evidence="8">Expedition CK06-06</strain>
    </source>
</reference>
<gene>
    <name evidence="8" type="ORF">S12H4_30423</name>
</gene>
<comment type="similarity">
    <text evidence="2">Belongs to the DsbD family.</text>
</comment>
<evidence type="ECO:0000256" key="4">
    <source>
        <dbReference type="ARBA" id="ARBA00022989"/>
    </source>
</evidence>
<dbReference type="PANTHER" id="PTHR31272">
    <property type="entry name" value="CYTOCHROME C-TYPE BIOGENESIS PROTEIN HI_1454-RELATED"/>
    <property type="match status" value="1"/>
</dbReference>
<name>X1TEU2_9ZZZZ</name>
<comment type="subcellular location">
    <subcellularLocation>
        <location evidence="1">Membrane</location>
        <topology evidence="1">Multi-pass membrane protein</topology>
    </subcellularLocation>
</comment>
<feature type="transmembrane region" description="Helical" evidence="6">
    <location>
        <begin position="79"/>
        <end position="107"/>
    </location>
</feature>
<keyword evidence="3 6" id="KW-0812">Transmembrane</keyword>
<evidence type="ECO:0000256" key="5">
    <source>
        <dbReference type="ARBA" id="ARBA00023136"/>
    </source>
</evidence>
<organism evidence="8">
    <name type="scientific">marine sediment metagenome</name>
    <dbReference type="NCBI Taxonomy" id="412755"/>
    <lineage>
        <taxon>unclassified sequences</taxon>
        <taxon>metagenomes</taxon>
        <taxon>ecological metagenomes</taxon>
    </lineage>
</organism>
<protein>
    <recommendedName>
        <fullName evidence="7">Cytochrome C biogenesis protein transmembrane domain-containing protein</fullName>
    </recommendedName>
</protein>
<keyword evidence="5 6" id="KW-0472">Membrane</keyword>
<feature type="transmembrane region" description="Helical" evidence="6">
    <location>
        <begin position="7"/>
        <end position="32"/>
    </location>
</feature>
<dbReference type="GO" id="GO:0017004">
    <property type="term" value="P:cytochrome complex assembly"/>
    <property type="evidence" value="ECO:0007669"/>
    <property type="project" value="InterPro"/>
</dbReference>
<evidence type="ECO:0000259" key="7">
    <source>
        <dbReference type="Pfam" id="PF02683"/>
    </source>
</evidence>
<dbReference type="InterPro" id="IPR003834">
    <property type="entry name" value="Cyt_c_assmbl_TM_dom"/>
</dbReference>
<dbReference type="AlphaFoldDB" id="X1TEU2"/>
<comment type="caution">
    <text evidence="8">The sequence shown here is derived from an EMBL/GenBank/DDBJ whole genome shotgun (WGS) entry which is preliminary data.</text>
</comment>
<evidence type="ECO:0000256" key="2">
    <source>
        <dbReference type="ARBA" id="ARBA00006143"/>
    </source>
</evidence>
<dbReference type="EMBL" id="BARW01017644">
    <property type="protein sequence ID" value="GAI89886.1"/>
    <property type="molecule type" value="Genomic_DNA"/>
</dbReference>
<evidence type="ECO:0000313" key="8">
    <source>
        <dbReference type="EMBL" id="GAI89886.1"/>
    </source>
</evidence>
<accession>X1TEU2</accession>
<dbReference type="GO" id="GO:0016020">
    <property type="term" value="C:membrane"/>
    <property type="evidence" value="ECO:0007669"/>
    <property type="project" value="UniProtKB-SubCell"/>
</dbReference>
<feature type="transmembrane region" description="Helical" evidence="6">
    <location>
        <begin position="38"/>
        <end position="67"/>
    </location>
</feature>
<evidence type="ECO:0000256" key="1">
    <source>
        <dbReference type="ARBA" id="ARBA00004141"/>
    </source>
</evidence>
<dbReference type="Pfam" id="PF02683">
    <property type="entry name" value="DsbD_TM"/>
    <property type="match status" value="1"/>
</dbReference>
<evidence type="ECO:0000256" key="3">
    <source>
        <dbReference type="ARBA" id="ARBA00022692"/>
    </source>
</evidence>
<keyword evidence="4 6" id="KW-1133">Transmembrane helix</keyword>
<feature type="domain" description="Cytochrome C biogenesis protein transmembrane" evidence="7">
    <location>
        <begin position="3"/>
        <end position="97"/>
    </location>
</feature>
<sequence length="119" mass="13122">MGYLGSSLVGVAFAAGWTPCIGPILASILFYASTTNSMWSGIALLGAYSAGFALPFFLCSWGLEAFLGRYQKLKRHLRLISTISGIFLIGVGILLMTNYFLILTAIFNRWFPFLSRFSF</sequence>
<proteinExistence type="inferred from homology"/>
<dbReference type="PANTHER" id="PTHR31272:SF4">
    <property type="entry name" value="CYTOCHROME C-TYPE BIOGENESIS PROTEIN HI_1454-RELATED"/>
    <property type="match status" value="1"/>
</dbReference>
<dbReference type="InterPro" id="IPR051790">
    <property type="entry name" value="Cytochrome_c-biogenesis_DsbD"/>
</dbReference>
<evidence type="ECO:0000256" key="6">
    <source>
        <dbReference type="SAM" id="Phobius"/>
    </source>
</evidence>